<keyword evidence="3" id="KW-1185">Reference proteome</keyword>
<dbReference type="EMBL" id="LVYD01000001">
    <property type="protein sequence ID" value="OQP67265.1"/>
    <property type="molecule type" value="Genomic_DNA"/>
</dbReference>
<keyword evidence="1" id="KW-0472">Membrane</keyword>
<protein>
    <recommendedName>
        <fullName evidence="4">VanZ-like domain-containing protein</fullName>
    </recommendedName>
</protein>
<evidence type="ECO:0008006" key="4">
    <source>
        <dbReference type="Google" id="ProtNLM"/>
    </source>
</evidence>
<feature type="transmembrane region" description="Helical" evidence="1">
    <location>
        <begin position="12"/>
        <end position="30"/>
    </location>
</feature>
<evidence type="ECO:0000313" key="3">
    <source>
        <dbReference type="Proteomes" id="UP000192796"/>
    </source>
</evidence>
<evidence type="ECO:0000256" key="1">
    <source>
        <dbReference type="SAM" id="Phobius"/>
    </source>
</evidence>
<keyword evidence="1" id="KW-1133">Transmembrane helix</keyword>
<gene>
    <name evidence="2" type="ORF">A3860_02600</name>
</gene>
<organism evidence="2 3">
    <name type="scientific">Niastella vici</name>
    <dbReference type="NCBI Taxonomy" id="1703345"/>
    <lineage>
        <taxon>Bacteria</taxon>
        <taxon>Pseudomonadati</taxon>
        <taxon>Bacteroidota</taxon>
        <taxon>Chitinophagia</taxon>
        <taxon>Chitinophagales</taxon>
        <taxon>Chitinophagaceae</taxon>
        <taxon>Niastella</taxon>
    </lineage>
</organism>
<name>A0A1V9G9E2_9BACT</name>
<dbReference type="RefSeq" id="WP_081144959.1">
    <property type="nucleotide sequence ID" value="NZ_LVYD01000001.1"/>
</dbReference>
<proteinExistence type="predicted"/>
<dbReference type="Proteomes" id="UP000192796">
    <property type="component" value="Unassembled WGS sequence"/>
</dbReference>
<dbReference type="OrthoDB" id="676524at2"/>
<feature type="transmembrane region" description="Helical" evidence="1">
    <location>
        <begin position="68"/>
        <end position="94"/>
    </location>
</feature>
<feature type="transmembrane region" description="Helical" evidence="1">
    <location>
        <begin position="36"/>
        <end position="56"/>
    </location>
</feature>
<evidence type="ECO:0000313" key="2">
    <source>
        <dbReference type="EMBL" id="OQP67265.1"/>
    </source>
</evidence>
<reference evidence="2 3" key="1">
    <citation type="submission" date="2016-03" db="EMBL/GenBank/DDBJ databases">
        <title>Niastella vici sp. nov., isolated from farmland soil.</title>
        <authorList>
            <person name="Chen L."/>
            <person name="Wang D."/>
            <person name="Yang S."/>
            <person name="Wang G."/>
        </authorList>
    </citation>
    <scope>NUCLEOTIDE SEQUENCE [LARGE SCALE GENOMIC DNA]</scope>
    <source>
        <strain evidence="2 3">DJ57</strain>
    </source>
</reference>
<sequence>MFKKIAPDKWKHFYAGTLLGVIFQIIDIWLFPNQPFLSTIITLVIVIIISYGFELFSKITGFGIYDIMDAVASIIGGIVGMGAGWAVAIAFLHYKI</sequence>
<keyword evidence="1" id="KW-0812">Transmembrane</keyword>
<accession>A0A1V9G9E2</accession>
<dbReference type="AlphaFoldDB" id="A0A1V9G9E2"/>
<comment type="caution">
    <text evidence="2">The sequence shown here is derived from an EMBL/GenBank/DDBJ whole genome shotgun (WGS) entry which is preliminary data.</text>
</comment>